<dbReference type="InterPro" id="IPR003661">
    <property type="entry name" value="HisK_dim/P_dom"/>
</dbReference>
<dbReference type="InterPro" id="IPR013767">
    <property type="entry name" value="PAS_fold"/>
</dbReference>
<keyword evidence="10" id="KW-1133">Transmembrane helix</keyword>
<dbReference type="Pfam" id="PF00989">
    <property type="entry name" value="PAS"/>
    <property type="match status" value="1"/>
</dbReference>
<dbReference type="SMART" id="SM00388">
    <property type="entry name" value="HisKA"/>
    <property type="match status" value="1"/>
</dbReference>
<dbReference type="PANTHER" id="PTHR43065:SF42">
    <property type="entry name" value="TWO-COMPONENT SENSOR PPRA"/>
    <property type="match status" value="1"/>
</dbReference>
<dbReference type="InterPro" id="IPR000014">
    <property type="entry name" value="PAS"/>
</dbReference>
<keyword evidence="10" id="KW-0812">Transmembrane</keyword>
<reference evidence="14 15" key="1">
    <citation type="submission" date="2020-08" db="EMBL/GenBank/DDBJ databases">
        <title>Genomic Encyclopedia of Type Strains, Phase IV (KMG-IV): sequencing the most valuable type-strain genomes for metagenomic binning, comparative biology and taxonomic classification.</title>
        <authorList>
            <person name="Goeker M."/>
        </authorList>
    </citation>
    <scope>NUCLEOTIDE SEQUENCE [LARGE SCALE GENOMIC DNA]</scope>
    <source>
        <strain evidence="14 15">DSM 25024</strain>
    </source>
</reference>
<feature type="domain" description="PAS" evidence="13">
    <location>
        <begin position="86"/>
        <end position="122"/>
    </location>
</feature>
<keyword evidence="10" id="KW-0472">Membrane</keyword>
<dbReference type="InterPro" id="IPR036890">
    <property type="entry name" value="HATPase_C_sf"/>
</dbReference>
<evidence type="ECO:0000256" key="7">
    <source>
        <dbReference type="ARBA" id="ARBA00022840"/>
    </source>
</evidence>
<dbReference type="SMART" id="SM00448">
    <property type="entry name" value="REC"/>
    <property type="match status" value="1"/>
</dbReference>
<dbReference type="Gene3D" id="3.30.565.10">
    <property type="entry name" value="Histidine kinase-like ATPase, C-terminal domain"/>
    <property type="match status" value="1"/>
</dbReference>
<dbReference type="SUPFAM" id="SSF55785">
    <property type="entry name" value="PYP-like sensor domain (PAS domain)"/>
    <property type="match status" value="3"/>
</dbReference>
<evidence type="ECO:0000259" key="13">
    <source>
        <dbReference type="PROSITE" id="PS50112"/>
    </source>
</evidence>
<dbReference type="InterPro" id="IPR004358">
    <property type="entry name" value="Sig_transdc_His_kin-like_C"/>
</dbReference>
<feature type="transmembrane region" description="Helical" evidence="10">
    <location>
        <begin position="53"/>
        <end position="78"/>
    </location>
</feature>
<feature type="transmembrane region" description="Helical" evidence="10">
    <location>
        <begin position="29"/>
        <end position="46"/>
    </location>
</feature>
<dbReference type="Pfam" id="PF08448">
    <property type="entry name" value="PAS_4"/>
    <property type="match status" value="1"/>
</dbReference>
<dbReference type="Proteomes" id="UP000531216">
    <property type="component" value="Unassembled WGS sequence"/>
</dbReference>
<keyword evidence="4 14" id="KW-0808">Transferase</keyword>
<evidence type="ECO:0000256" key="10">
    <source>
        <dbReference type="SAM" id="Phobius"/>
    </source>
</evidence>
<dbReference type="GO" id="GO:0006355">
    <property type="term" value="P:regulation of DNA-templated transcription"/>
    <property type="evidence" value="ECO:0007669"/>
    <property type="project" value="InterPro"/>
</dbReference>
<evidence type="ECO:0000256" key="3">
    <source>
        <dbReference type="ARBA" id="ARBA00022553"/>
    </source>
</evidence>
<evidence type="ECO:0000313" key="14">
    <source>
        <dbReference type="EMBL" id="MBB3935221.1"/>
    </source>
</evidence>
<dbReference type="SUPFAM" id="SSF47384">
    <property type="entry name" value="Homodimeric domain of signal transducing histidine kinase"/>
    <property type="match status" value="1"/>
</dbReference>
<dbReference type="InterPro" id="IPR003594">
    <property type="entry name" value="HATPase_dom"/>
</dbReference>
<dbReference type="EMBL" id="JACIDO010000002">
    <property type="protein sequence ID" value="MBB3935221.1"/>
    <property type="molecule type" value="Genomic_DNA"/>
</dbReference>
<feature type="modified residue" description="4-aspartylphosphate" evidence="9">
    <location>
        <position position="781"/>
    </location>
</feature>
<dbReference type="NCBIfam" id="TIGR00229">
    <property type="entry name" value="sensory_box"/>
    <property type="match status" value="1"/>
</dbReference>
<dbReference type="InterPro" id="IPR035965">
    <property type="entry name" value="PAS-like_dom_sf"/>
</dbReference>
<dbReference type="InterPro" id="IPR001789">
    <property type="entry name" value="Sig_transdc_resp-reg_receiver"/>
</dbReference>
<gene>
    <name evidence="14" type="ORF">GGR05_001349</name>
</gene>
<feature type="domain" description="Histidine kinase" evidence="11">
    <location>
        <begin position="479"/>
        <end position="702"/>
    </location>
</feature>
<dbReference type="Gene3D" id="3.30.450.20">
    <property type="entry name" value="PAS domain"/>
    <property type="match status" value="2"/>
</dbReference>
<dbReference type="SUPFAM" id="SSF52172">
    <property type="entry name" value="CheY-like"/>
    <property type="match status" value="1"/>
</dbReference>
<dbReference type="PROSITE" id="PS50110">
    <property type="entry name" value="RESPONSE_REGULATORY"/>
    <property type="match status" value="1"/>
</dbReference>
<dbReference type="CDD" id="cd00130">
    <property type="entry name" value="PAS"/>
    <property type="match status" value="2"/>
</dbReference>
<dbReference type="Gene3D" id="3.40.50.2300">
    <property type="match status" value="1"/>
</dbReference>
<dbReference type="CDD" id="cd00082">
    <property type="entry name" value="HisKA"/>
    <property type="match status" value="1"/>
</dbReference>
<evidence type="ECO:0000259" key="12">
    <source>
        <dbReference type="PROSITE" id="PS50110"/>
    </source>
</evidence>
<evidence type="ECO:0000313" key="15">
    <source>
        <dbReference type="Proteomes" id="UP000531216"/>
    </source>
</evidence>
<evidence type="ECO:0000256" key="2">
    <source>
        <dbReference type="ARBA" id="ARBA00012438"/>
    </source>
</evidence>
<dbReference type="SMART" id="SM00387">
    <property type="entry name" value="HATPase_c"/>
    <property type="match status" value="1"/>
</dbReference>
<evidence type="ECO:0000256" key="9">
    <source>
        <dbReference type="PROSITE-ProRule" id="PRU00169"/>
    </source>
</evidence>
<dbReference type="InterPro" id="IPR013656">
    <property type="entry name" value="PAS_4"/>
</dbReference>
<dbReference type="GO" id="GO:0005524">
    <property type="term" value="F:ATP binding"/>
    <property type="evidence" value="ECO:0007669"/>
    <property type="project" value="UniProtKB-KW"/>
</dbReference>
<dbReference type="PROSITE" id="PS50109">
    <property type="entry name" value="HIS_KIN"/>
    <property type="match status" value="1"/>
</dbReference>
<keyword evidence="7" id="KW-0067">ATP-binding</keyword>
<keyword evidence="15" id="KW-1185">Reference proteome</keyword>
<dbReference type="FunFam" id="1.10.287.130:FF:000037">
    <property type="entry name" value="Hybrid sensor histidine kinase/response regulator"/>
    <property type="match status" value="1"/>
</dbReference>
<evidence type="ECO:0000259" key="11">
    <source>
        <dbReference type="PROSITE" id="PS50109"/>
    </source>
</evidence>
<sequence length="848" mass="91796">MDQTPASATHMSDKPLIDGRTDPSGVRRLLFLAGFVFVFAATLALLGHSYGALALLVMFGILAMCGIAAVFGLALGFLHVGPRVADADIARDALNSLPVGMLVTDRKGRIVYANSAYGEATGAAGASSVRSLERLLSREAEASEAIYRLANLARENKSGQEEFRLTRRLGSAGPSSPHWYRASVGPFGDAAAGLQLWQIADITPEREEQESFFKNLQHAIDYLDHAPAGFFAADEQGRIAYINATLADWLSLDLATFKPYSRSIQDYLGEGAAGFLRRAGDQRTPGSVESFDLDLVTSAGQRLPVRLLRNATRTADGAPGLTRTLVLDRAPRGDDENALRAAEIRFTRFFNSSPMAIAAMDANGRVTRANAAFANLFGDEAAMARGAVSECLREENREALRQAVSAAMRGQAGIPSLDVDLMSEPTRSARLYLSANADVSDGSGEVAILYGVDITQQRTLEDQFAKSQRMQAIGNLAGGIAHDFNNVLTIITASVDFLLLNHRTGDPSFQDLLLIKQSANRAASLVRQLLAYSRRQTMRPKMLNLTDVIADMHLLLKRISGDLVKLERQHARDLWPVMADIGQFEQVVTNLVQNARDAMSTNGRVIISTRNVPAEEAAQFGYSELGEGDYVLMEVSDTGSGMPADVAERIFEPFFTTKEIGKGTGLGLSMVYGIVKQSGGSIFVETKPGEGTTFRIFLPRHIPAEVPAAKGELPSPAASNAKQDLSGTASILLVEDEDNVRAGNVRALKMRGYEVHEASSGLEALDVMEEIGGKVDLVVSDVVMPEMDGPTLLREMRKQRPDLKFIFVSGYAEDAFAKNLPEGEKFGFLPKPFSLRELAVAVKEALEE</sequence>
<dbReference type="InterPro" id="IPR005467">
    <property type="entry name" value="His_kinase_dom"/>
</dbReference>
<accession>A0A7W6FTP2</accession>
<dbReference type="EC" id="2.7.13.3" evidence="2"/>
<dbReference type="NCBIfam" id="NF046020">
    <property type="entry name" value="HisKinCckABruc"/>
    <property type="match status" value="1"/>
</dbReference>
<feature type="domain" description="Response regulatory" evidence="12">
    <location>
        <begin position="730"/>
        <end position="846"/>
    </location>
</feature>
<keyword evidence="5" id="KW-0547">Nucleotide-binding</keyword>
<evidence type="ECO:0000256" key="4">
    <source>
        <dbReference type="ARBA" id="ARBA00022679"/>
    </source>
</evidence>
<evidence type="ECO:0000256" key="8">
    <source>
        <dbReference type="ARBA" id="ARBA00023012"/>
    </source>
</evidence>
<dbReference type="PRINTS" id="PR00344">
    <property type="entry name" value="BCTRLSENSOR"/>
</dbReference>
<dbReference type="AlphaFoldDB" id="A0A7W6FTP2"/>
<keyword evidence="8" id="KW-0902">Two-component regulatory system</keyword>
<dbReference type="PANTHER" id="PTHR43065">
    <property type="entry name" value="SENSOR HISTIDINE KINASE"/>
    <property type="match status" value="1"/>
</dbReference>
<dbReference type="SMART" id="SM00091">
    <property type="entry name" value="PAS"/>
    <property type="match status" value="3"/>
</dbReference>
<dbReference type="GO" id="GO:0000155">
    <property type="term" value="F:phosphorelay sensor kinase activity"/>
    <property type="evidence" value="ECO:0007669"/>
    <property type="project" value="InterPro"/>
</dbReference>
<protein>
    <recommendedName>
        <fullName evidence="2">histidine kinase</fullName>
        <ecNumber evidence="2">2.7.13.3</ecNumber>
    </recommendedName>
</protein>
<evidence type="ECO:0000256" key="5">
    <source>
        <dbReference type="ARBA" id="ARBA00022741"/>
    </source>
</evidence>
<keyword evidence="3 9" id="KW-0597">Phosphoprotein</keyword>
<proteinExistence type="predicted"/>
<evidence type="ECO:0000256" key="6">
    <source>
        <dbReference type="ARBA" id="ARBA00022777"/>
    </source>
</evidence>
<dbReference type="Pfam" id="PF02518">
    <property type="entry name" value="HATPase_c"/>
    <property type="match status" value="1"/>
</dbReference>
<comment type="caution">
    <text evidence="14">The sequence shown here is derived from an EMBL/GenBank/DDBJ whole genome shotgun (WGS) entry which is preliminary data.</text>
</comment>
<dbReference type="InterPro" id="IPR011006">
    <property type="entry name" value="CheY-like_superfamily"/>
</dbReference>
<name>A0A7W6FTP2_9HYPH</name>
<feature type="domain" description="PAS" evidence="13">
    <location>
        <begin position="342"/>
        <end position="411"/>
    </location>
</feature>
<dbReference type="SUPFAM" id="SSF55874">
    <property type="entry name" value="ATPase domain of HSP90 chaperone/DNA topoisomerase II/histidine kinase"/>
    <property type="match status" value="1"/>
</dbReference>
<dbReference type="Gene3D" id="1.10.287.130">
    <property type="match status" value="1"/>
</dbReference>
<evidence type="ECO:0000256" key="1">
    <source>
        <dbReference type="ARBA" id="ARBA00000085"/>
    </source>
</evidence>
<dbReference type="Pfam" id="PF00072">
    <property type="entry name" value="Response_reg"/>
    <property type="match status" value="1"/>
</dbReference>
<dbReference type="PROSITE" id="PS50112">
    <property type="entry name" value="PAS"/>
    <property type="match status" value="2"/>
</dbReference>
<dbReference type="InterPro" id="IPR036097">
    <property type="entry name" value="HisK_dim/P_sf"/>
</dbReference>
<keyword evidence="6 14" id="KW-0418">Kinase</keyword>
<organism evidence="14 15">
    <name type="scientific">Aureimonas phyllosphaerae</name>
    <dbReference type="NCBI Taxonomy" id="1166078"/>
    <lineage>
        <taxon>Bacteria</taxon>
        <taxon>Pseudomonadati</taxon>
        <taxon>Pseudomonadota</taxon>
        <taxon>Alphaproteobacteria</taxon>
        <taxon>Hyphomicrobiales</taxon>
        <taxon>Aurantimonadaceae</taxon>
        <taxon>Aureimonas</taxon>
    </lineage>
</organism>
<comment type="catalytic activity">
    <reaction evidence="1">
        <text>ATP + protein L-histidine = ADP + protein N-phospho-L-histidine.</text>
        <dbReference type="EC" id="2.7.13.3"/>
    </reaction>
</comment>